<dbReference type="InterPro" id="IPR037066">
    <property type="entry name" value="Plug_dom_sf"/>
</dbReference>
<comment type="caution">
    <text evidence="6">The sequence shown here is derived from an EMBL/GenBank/DDBJ whole genome shotgun (WGS) entry which is preliminary data.</text>
</comment>
<dbReference type="SUPFAM" id="SSF56935">
    <property type="entry name" value="Porins"/>
    <property type="match status" value="1"/>
</dbReference>
<dbReference type="AlphaFoldDB" id="A0A501Q4W7"/>
<evidence type="ECO:0000313" key="7">
    <source>
        <dbReference type="Proteomes" id="UP000319175"/>
    </source>
</evidence>
<protein>
    <submittedName>
        <fullName evidence="6">TonB-dependent receptor</fullName>
    </submittedName>
</protein>
<reference evidence="6 7" key="2">
    <citation type="submission" date="2019-06" db="EMBL/GenBank/DDBJ databases">
        <authorList>
            <person name="Seo Y."/>
        </authorList>
    </citation>
    <scope>NUCLEOTIDE SEQUENCE [LARGE SCALE GENOMIC DNA]</scope>
    <source>
        <strain evidence="6 7">MaA-Y11</strain>
    </source>
</reference>
<dbReference type="EMBL" id="VFJE01000055">
    <property type="protein sequence ID" value="TPD67056.1"/>
    <property type="molecule type" value="Genomic_DNA"/>
</dbReference>
<dbReference type="PANTHER" id="PTHR40980">
    <property type="entry name" value="PLUG DOMAIN-CONTAINING PROTEIN"/>
    <property type="match status" value="1"/>
</dbReference>
<dbReference type="InterPro" id="IPR036942">
    <property type="entry name" value="Beta-barrel_TonB_sf"/>
</dbReference>
<evidence type="ECO:0000256" key="1">
    <source>
        <dbReference type="ARBA" id="ARBA00004442"/>
    </source>
</evidence>
<reference evidence="6 7" key="1">
    <citation type="submission" date="2019-06" db="EMBL/GenBank/DDBJ databases">
        <title>Flavobacterium sp. MaA-Y11 from geoumgang.</title>
        <authorList>
            <person name="Jeong S."/>
        </authorList>
    </citation>
    <scope>NUCLEOTIDE SEQUENCE [LARGE SCALE GENOMIC DNA]</scope>
    <source>
        <strain evidence="6 7">MaA-Y11</strain>
    </source>
</reference>
<dbReference type="Gene3D" id="2.60.40.1120">
    <property type="entry name" value="Carboxypeptidase-like, regulatory domain"/>
    <property type="match status" value="1"/>
</dbReference>
<dbReference type="InterPro" id="IPR012910">
    <property type="entry name" value="Plug_dom"/>
</dbReference>
<dbReference type="Pfam" id="PF14905">
    <property type="entry name" value="OMP_b-brl_3"/>
    <property type="match status" value="1"/>
</dbReference>
<name>A0A501Q4W7_9FLAO</name>
<dbReference type="Pfam" id="PF13620">
    <property type="entry name" value="CarboxypepD_reg"/>
    <property type="match status" value="1"/>
</dbReference>
<proteinExistence type="predicted"/>
<keyword evidence="7" id="KW-1185">Reference proteome</keyword>
<dbReference type="Proteomes" id="UP000319175">
    <property type="component" value="Unassembled WGS sequence"/>
</dbReference>
<dbReference type="PANTHER" id="PTHR40980:SF4">
    <property type="entry name" value="TONB-DEPENDENT RECEPTOR-LIKE BETA-BARREL DOMAIN-CONTAINING PROTEIN"/>
    <property type="match status" value="1"/>
</dbReference>
<evidence type="ECO:0000259" key="5">
    <source>
        <dbReference type="Pfam" id="PF14905"/>
    </source>
</evidence>
<evidence type="ECO:0000259" key="4">
    <source>
        <dbReference type="Pfam" id="PF07715"/>
    </source>
</evidence>
<dbReference type="GO" id="GO:0009279">
    <property type="term" value="C:cell outer membrane"/>
    <property type="evidence" value="ECO:0007669"/>
    <property type="project" value="UniProtKB-SubCell"/>
</dbReference>
<gene>
    <name evidence="6" type="ORF">FJA49_12300</name>
</gene>
<dbReference type="Gene3D" id="2.170.130.10">
    <property type="entry name" value="TonB-dependent receptor, plug domain"/>
    <property type="match status" value="1"/>
</dbReference>
<sequence>MNPCDSSIINQIMKQLVIFLLLFPLWSSAQHSLSGSVIETGGKAVPFADVALLKAQDSTAYRAVLADEEGRFVISTVENGQYILKASAIGMSGAYRNINITSDQQLEPLVLSQAAEMLEGVEIVAKRPIVKRLVDRMEFNVENSSLSSNNAWEILSKTPGVTTTGAGSISIRGSQSILVTINDKKVYMSGDELKQYLENTSGEDVKSVEVITNPPAKYDAQGSAVVNIKLKKVLSQGYKGSVNTAYVQSIYPKAVTSTGHFYKGKKLSLMGRYTFGMGEYVNESKDLTRYYDENGGTASEWKSYLRRKSKSLEQHSYRLQATYELDSLNTFTIGSTGFQAPQQFGKYSSPTAIYGGDGLLDSLYVTTNNRKNPARNAAYNFLYERVLSEKAKLAVNADYTNYLSKDNQDINTAFSLPDGTPYRDTRFVNNSRQAIKLFSTQADYSNERNGTLEAGLKYSNVSADSKLDFRDDIGGVLIPNLRRTSKFLYDESIFAGYLSYSKEFGKWSLKAGLRGEYTSLEGNSVTTSEVNGQDYFKLFPTFYSMYKPNENHEIGFSYGKRISRPRYSELNPFRTYNNNYSYGMGDPNLLPTITHNLNFLYTLKGKYNFDLFYRLEKDPSMEIVYQDYEENTVVYQFTNIDKNYAFGLEFNTNLTFFDWWDAGLQGALSYVEDRFQGVDGKMYSNGRPTYNFSVNNRFALNKKKDFNGEINFDYNSSSVQGTFVFDPTSNLTLALRKKVLKGNGEVYGIFSDVYRGERLKMSTDYGNQYNKSRYYSDSQNLRLGFRYNFGNQKLKEKTREQTEEQRRI</sequence>
<dbReference type="InterPro" id="IPR041700">
    <property type="entry name" value="OMP_b-brl_3"/>
</dbReference>
<feature type="domain" description="Outer membrane protein beta-barrel" evidence="5">
    <location>
        <begin position="389"/>
        <end position="787"/>
    </location>
</feature>
<keyword evidence="6" id="KW-0675">Receptor</keyword>
<evidence type="ECO:0000256" key="3">
    <source>
        <dbReference type="ARBA" id="ARBA00023237"/>
    </source>
</evidence>
<organism evidence="6 7">
    <name type="scientific">Flavobacterium microcysteis</name>
    <dbReference type="NCBI Taxonomy" id="2596891"/>
    <lineage>
        <taxon>Bacteria</taxon>
        <taxon>Pseudomonadati</taxon>
        <taxon>Bacteroidota</taxon>
        <taxon>Flavobacteriia</taxon>
        <taxon>Flavobacteriales</taxon>
        <taxon>Flavobacteriaceae</taxon>
        <taxon>Flavobacterium</taxon>
    </lineage>
</organism>
<keyword evidence="2" id="KW-0472">Membrane</keyword>
<comment type="subcellular location">
    <subcellularLocation>
        <location evidence="1">Cell outer membrane</location>
    </subcellularLocation>
</comment>
<feature type="domain" description="TonB-dependent receptor plug" evidence="4">
    <location>
        <begin position="147"/>
        <end position="223"/>
    </location>
</feature>
<dbReference type="GO" id="GO:0030246">
    <property type="term" value="F:carbohydrate binding"/>
    <property type="evidence" value="ECO:0007669"/>
    <property type="project" value="InterPro"/>
</dbReference>
<evidence type="ECO:0000313" key="6">
    <source>
        <dbReference type="EMBL" id="TPD67056.1"/>
    </source>
</evidence>
<dbReference type="Gene3D" id="2.40.170.20">
    <property type="entry name" value="TonB-dependent receptor, beta-barrel domain"/>
    <property type="match status" value="1"/>
</dbReference>
<dbReference type="SUPFAM" id="SSF49452">
    <property type="entry name" value="Starch-binding domain-like"/>
    <property type="match status" value="1"/>
</dbReference>
<dbReference type="InterPro" id="IPR013784">
    <property type="entry name" value="Carb-bd-like_fold"/>
</dbReference>
<keyword evidence="3" id="KW-0998">Cell outer membrane</keyword>
<dbReference type="Pfam" id="PF07715">
    <property type="entry name" value="Plug"/>
    <property type="match status" value="1"/>
</dbReference>
<accession>A0A501Q4W7</accession>
<evidence type="ECO:0000256" key="2">
    <source>
        <dbReference type="ARBA" id="ARBA00023136"/>
    </source>
</evidence>